<dbReference type="AlphaFoldDB" id="A0A2T0ZVJ4"/>
<evidence type="ECO:0000313" key="2">
    <source>
        <dbReference type="EMBL" id="PRZ40372.1"/>
    </source>
</evidence>
<dbReference type="OrthoDB" id="9787428at2"/>
<proteinExistence type="predicted"/>
<dbReference type="InterPro" id="IPR023393">
    <property type="entry name" value="START-like_dom_sf"/>
</dbReference>
<dbReference type="PANTHER" id="PTHR38588:SF1">
    <property type="entry name" value="BLL0334 PROTEIN"/>
    <property type="match status" value="1"/>
</dbReference>
<keyword evidence="1" id="KW-0472">Membrane</keyword>
<keyword evidence="1" id="KW-0812">Transmembrane</keyword>
<dbReference type="SUPFAM" id="SSF55961">
    <property type="entry name" value="Bet v1-like"/>
    <property type="match status" value="1"/>
</dbReference>
<dbReference type="Gene3D" id="3.30.530.20">
    <property type="match status" value="1"/>
</dbReference>
<accession>A0A2T0ZVJ4</accession>
<dbReference type="PANTHER" id="PTHR38588">
    <property type="entry name" value="BLL0334 PROTEIN"/>
    <property type="match status" value="1"/>
</dbReference>
<sequence length="207" mass="20467">MKIAGEATLDVPPETVWQALNDPSVLAQSIPGCQSLEQVAVDDFKMTVSAGVASIRGTYDGKVALSDKQPPSSYVLRASGAGAPGTVDATCRITLSAKGSGTNVAYDADAVVGGVVAGVGQRMLAGVAKKMAAEFFGNLNDQLTGKAVAAVPVRATPGAPVAFTGRAAAASPGTGMPALDLLSVGVGAGIALLGVIVGSCVRRGSGR</sequence>
<name>A0A2T0ZVJ4_9ACTN</name>
<gene>
    <name evidence="2" type="ORF">CLV47_1177</name>
</gene>
<feature type="transmembrane region" description="Helical" evidence="1">
    <location>
        <begin position="181"/>
        <end position="201"/>
    </location>
</feature>
<protein>
    <recommendedName>
        <fullName evidence="4">Carbon monoxide dehydrogenase subunit G</fullName>
    </recommendedName>
</protein>
<keyword evidence="1" id="KW-1133">Transmembrane helix</keyword>
<comment type="caution">
    <text evidence="2">The sequence shown here is derived from an EMBL/GenBank/DDBJ whole genome shotgun (WGS) entry which is preliminary data.</text>
</comment>
<dbReference type="RefSeq" id="WP_106350225.1">
    <property type="nucleotide sequence ID" value="NZ_PVUE01000017.1"/>
</dbReference>
<dbReference type="InterPro" id="IPR010419">
    <property type="entry name" value="CO_DH_gsu"/>
</dbReference>
<keyword evidence="3" id="KW-1185">Reference proteome</keyword>
<dbReference type="Pfam" id="PF06240">
    <property type="entry name" value="COXG"/>
    <property type="match status" value="1"/>
</dbReference>
<reference evidence="2 3" key="1">
    <citation type="submission" date="2018-03" db="EMBL/GenBank/DDBJ databases">
        <title>Genomic Encyclopedia of Archaeal and Bacterial Type Strains, Phase II (KMG-II): from individual species to whole genera.</title>
        <authorList>
            <person name="Goeker M."/>
        </authorList>
    </citation>
    <scope>NUCLEOTIDE SEQUENCE [LARGE SCALE GENOMIC DNA]</scope>
    <source>
        <strain evidence="2 3">DSM 100065</strain>
    </source>
</reference>
<dbReference type="CDD" id="cd05018">
    <property type="entry name" value="CoxG"/>
    <property type="match status" value="1"/>
</dbReference>
<organism evidence="2 3">
    <name type="scientific">Antricoccus suffuscus</name>
    <dbReference type="NCBI Taxonomy" id="1629062"/>
    <lineage>
        <taxon>Bacteria</taxon>
        <taxon>Bacillati</taxon>
        <taxon>Actinomycetota</taxon>
        <taxon>Actinomycetes</taxon>
        <taxon>Geodermatophilales</taxon>
        <taxon>Antricoccaceae</taxon>
        <taxon>Antricoccus</taxon>
    </lineage>
</organism>
<dbReference type="EMBL" id="PVUE01000017">
    <property type="protein sequence ID" value="PRZ40372.1"/>
    <property type="molecule type" value="Genomic_DNA"/>
</dbReference>
<evidence type="ECO:0000256" key="1">
    <source>
        <dbReference type="SAM" id="Phobius"/>
    </source>
</evidence>
<dbReference type="Proteomes" id="UP000237752">
    <property type="component" value="Unassembled WGS sequence"/>
</dbReference>
<evidence type="ECO:0000313" key="3">
    <source>
        <dbReference type="Proteomes" id="UP000237752"/>
    </source>
</evidence>
<evidence type="ECO:0008006" key="4">
    <source>
        <dbReference type="Google" id="ProtNLM"/>
    </source>
</evidence>